<dbReference type="SUPFAM" id="SSF50998">
    <property type="entry name" value="Quinoprotein alcohol dehydrogenase-like"/>
    <property type="match status" value="1"/>
</dbReference>
<evidence type="ECO:0000313" key="1">
    <source>
        <dbReference type="EMBL" id="TQV87328.1"/>
    </source>
</evidence>
<dbReference type="InterPro" id="IPR015943">
    <property type="entry name" value="WD40/YVTN_repeat-like_dom_sf"/>
</dbReference>
<dbReference type="InterPro" id="IPR011047">
    <property type="entry name" value="Quinoprotein_ADH-like_sf"/>
</dbReference>
<evidence type="ECO:0000313" key="2">
    <source>
        <dbReference type="Proteomes" id="UP000315439"/>
    </source>
</evidence>
<dbReference type="Proteomes" id="UP000315439">
    <property type="component" value="Unassembled WGS sequence"/>
</dbReference>
<reference evidence="1 2" key="1">
    <citation type="submission" date="2019-07" db="EMBL/GenBank/DDBJ databases">
        <title>Draft genome for Aliikangiella sp. M105.</title>
        <authorList>
            <person name="Wang G."/>
        </authorList>
    </citation>
    <scope>NUCLEOTIDE SEQUENCE [LARGE SCALE GENOMIC DNA]</scope>
    <source>
        <strain evidence="1 2">M105</strain>
    </source>
</reference>
<name>A0A545UCZ0_9GAMM</name>
<keyword evidence="2" id="KW-1185">Reference proteome</keyword>
<protein>
    <recommendedName>
        <fullName evidence="3">DUF4915 domain-containing protein</fullName>
    </recommendedName>
</protein>
<accession>A0A545UCZ0</accession>
<dbReference type="EMBL" id="VIKS01000008">
    <property type="protein sequence ID" value="TQV87328.1"/>
    <property type="molecule type" value="Genomic_DNA"/>
</dbReference>
<dbReference type="AlphaFoldDB" id="A0A545UCZ0"/>
<dbReference type="Gene3D" id="2.130.10.10">
    <property type="entry name" value="YVTN repeat-like/Quinoprotein amine dehydrogenase"/>
    <property type="match status" value="1"/>
</dbReference>
<dbReference type="OrthoDB" id="616449at2"/>
<dbReference type="RefSeq" id="WP_142893958.1">
    <property type="nucleotide sequence ID" value="NZ_ML660164.1"/>
</dbReference>
<evidence type="ECO:0008006" key="3">
    <source>
        <dbReference type="Google" id="ProtNLM"/>
    </source>
</evidence>
<proteinExistence type="predicted"/>
<gene>
    <name evidence="1" type="ORF">FLL46_12830</name>
</gene>
<comment type="caution">
    <text evidence="1">The sequence shown here is derived from an EMBL/GenBank/DDBJ whole genome shotgun (WGS) entry which is preliminary data.</text>
</comment>
<sequence length="429" mass="48019">MKNIINARSFQVPHQYSSGCWGGLTSIGNRVFFGLCTHKLTEHAKLCMYDHSTGEIKELEEFQALLGDHQEAIGHGKIHTQFLVVGDVAYFGTHIGYYKKELHGVRAYEGGRLFGINLKTLALTDFGVMFPGEGITSLSLDQSRNRLYALTWPNAQLVCYEIDSGEKTHLGGFRRGDKGDTVCRSPGIVDEHLIFCTGDGVIQTYHLENGKFSQLSQEIPRVILEEGLENNWQLPAEIEQGLSLDDYCSMLKQNPEWGNLWQPSIHEPGAPSLLAITNTSSCLIRIWPRDDKVELVTQFCLPELLGRYDIGTSTSLTLTCRDEHELFHIGTELQGDESCPKVRKRLLKYDLRSNESSDLGYMVTDQGLDIIYLQTLCVLPDGKLAGVGLVDLPKDEYEAFFATNPAKVDVGISAEDNPYKMQFFVLNVD</sequence>
<organism evidence="1 2">
    <name type="scientific">Aliikangiella coralliicola</name>
    <dbReference type="NCBI Taxonomy" id="2592383"/>
    <lineage>
        <taxon>Bacteria</taxon>
        <taxon>Pseudomonadati</taxon>
        <taxon>Pseudomonadota</taxon>
        <taxon>Gammaproteobacteria</taxon>
        <taxon>Oceanospirillales</taxon>
        <taxon>Pleioneaceae</taxon>
        <taxon>Aliikangiella</taxon>
    </lineage>
</organism>